<sequence>MGSRFDGIEEFVAVTRLGSFTAVAAELGMTKSAVGRAVTRLEARLGSKLLHRTTRRLILTPAGEAWLERCLAALAEIDRGESTLLIARDMPCGEVRIDLPTAFGRLYVMPVLLEVAERHPALQLNVSFTDRRVDLVGEGIDLAVRIGNLEDTADLLARPVGVQQMVIVGSPGYIARRGVPRSLADLKGHDCIVARRQGNLTAWLLKRPDDSAALHVVAVKHEIQDFEMVHLATIAGHGLAQLPSWMVQEDIRGGKLLAVLDGMSGGELPINVLWPRTKTLPARIRVTVDGLIQGMRKLSVPNVSRSPESSG</sequence>
<evidence type="ECO:0000256" key="4">
    <source>
        <dbReference type="ARBA" id="ARBA00023163"/>
    </source>
</evidence>
<dbReference type="SUPFAM" id="SSF53850">
    <property type="entry name" value="Periplasmic binding protein-like II"/>
    <property type="match status" value="1"/>
</dbReference>
<proteinExistence type="inferred from homology"/>
<dbReference type="Gene3D" id="1.10.10.10">
    <property type="entry name" value="Winged helix-like DNA-binding domain superfamily/Winged helix DNA-binding domain"/>
    <property type="match status" value="1"/>
</dbReference>
<evidence type="ECO:0000313" key="8">
    <source>
        <dbReference type="Proteomes" id="UP000321960"/>
    </source>
</evidence>
<keyword evidence="9" id="KW-1185">Reference proteome</keyword>
<dbReference type="InterPro" id="IPR005119">
    <property type="entry name" value="LysR_subst-bd"/>
</dbReference>
<dbReference type="EMBL" id="BJZU01000167">
    <property type="protein sequence ID" value="GEP07623.1"/>
    <property type="molecule type" value="Genomic_DNA"/>
</dbReference>
<evidence type="ECO:0000313" key="7">
    <source>
        <dbReference type="EMBL" id="GLS65544.1"/>
    </source>
</evidence>
<reference evidence="7" key="4">
    <citation type="submission" date="2023-01" db="EMBL/GenBank/DDBJ databases">
        <title>Draft genome sequence of Methylobacterium oxalidis strain NBRC 107715.</title>
        <authorList>
            <person name="Sun Q."/>
            <person name="Mori K."/>
        </authorList>
    </citation>
    <scope>NUCLEOTIDE SEQUENCE</scope>
    <source>
        <strain evidence="7">NBRC 107715</strain>
    </source>
</reference>
<dbReference type="Pfam" id="PF03466">
    <property type="entry name" value="LysR_substrate"/>
    <property type="match status" value="1"/>
</dbReference>
<evidence type="ECO:0000313" key="6">
    <source>
        <dbReference type="EMBL" id="GEP07623.1"/>
    </source>
</evidence>
<evidence type="ECO:0000256" key="2">
    <source>
        <dbReference type="ARBA" id="ARBA00023015"/>
    </source>
</evidence>
<dbReference type="SUPFAM" id="SSF46785">
    <property type="entry name" value="Winged helix' DNA-binding domain"/>
    <property type="match status" value="1"/>
</dbReference>
<protein>
    <submittedName>
        <fullName evidence="6">LysR family transcriptional regulator</fullName>
    </submittedName>
</protein>
<reference evidence="7" key="1">
    <citation type="journal article" date="2014" name="Int. J. Syst. Evol. Microbiol.">
        <title>Complete genome of a new Firmicutes species belonging to the dominant human colonic microbiota ('Ruminococcus bicirculans') reveals two chromosomes and a selective capacity to utilize plant glucans.</title>
        <authorList>
            <consortium name="NISC Comparative Sequencing Program"/>
            <person name="Wegmann U."/>
            <person name="Louis P."/>
            <person name="Goesmann A."/>
            <person name="Henrissat B."/>
            <person name="Duncan S.H."/>
            <person name="Flint H.J."/>
        </authorList>
    </citation>
    <scope>NUCLEOTIDE SEQUENCE</scope>
    <source>
        <strain evidence="7">NBRC 107715</strain>
    </source>
</reference>
<dbReference type="InterPro" id="IPR000847">
    <property type="entry name" value="LysR_HTH_N"/>
</dbReference>
<dbReference type="AlphaFoldDB" id="A0A512JCD7"/>
<keyword evidence="4" id="KW-0804">Transcription</keyword>
<dbReference type="PANTHER" id="PTHR30537:SF5">
    <property type="entry name" value="HTH-TYPE TRANSCRIPTIONAL ACTIVATOR TTDR-RELATED"/>
    <property type="match status" value="1"/>
</dbReference>
<name>A0A512JCD7_9HYPH</name>
<accession>A0A512JCD7</accession>
<dbReference type="InterPro" id="IPR036388">
    <property type="entry name" value="WH-like_DNA-bd_sf"/>
</dbReference>
<keyword evidence="3" id="KW-0238">DNA-binding</keyword>
<dbReference type="RefSeq" id="WP_147029052.1">
    <property type="nucleotide sequence ID" value="NZ_BJZU01000167.1"/>
</dbReference>
<dbReference type="GO" id="GO:0003700">
    <property type="term" value="F:DNA-binding transcription factor activity"/>
    <property type="evidence" value="ECO:0007669"/>
    <property type="project" value="InterPro"/>
</dbReference>
<dbReference type="CDD" id="cd08475">
    <property type="entry name" value="PBP2_CrgA_like_6"/>
    <property type="match status" value="1"/>
</dbReference>
<dbReference type="EMBL" id="BSPK01000074">
    <property type="protein sequence ID" value="GLS65544.1"/>
    <property type="molecule type" value="Genomic_DNA"/>
</dbReference>
<evidence type="ECO:0000259" key="5">
    <source>
        <dbReference type="PROSITE" id="PS50931"/>
    </source>
</evidence>
<reference evidence="9" key="2">
    <citation type="journal article" date="2019" name="Int. J. Syst. Evol. Microbiol.">
        <title>The Global Catalogue of Microorganisms (GCM) 10K type strain sequencing project: providing services to taxonomists for standard genome sequencing and annotation.</title>
        <authorList>
            <consortium name="The Broad Institute Genomics Platform"/>
            <consortium name="The Broad Institute Genome Sequencing Center for Infectious Disease"/>
            <person name="Wu L."/>
            <person name="Ma J."/>
        </authorList>
    </citation>
    <scope>NUCLEOTIDE SEQUENCE [LARGE SCALE GENOMIC DNA]</scope>
    <source>
        <strain evidence="9">NBRC 107715</strain>
    </source>
</reference>
<dbReference type="Proteomes" id="UP001156856">
    <property type="component" value="Unassembled WGS sequence"/>
</dbReference>
<dbReference type="PROSITE" id="PS50931">
    <property type="entry name" value="HTH_LYSR"/>
    <property type="match status" value="1"/>
</dbReference>
<dbReference type="Proteomes" id="UP000321960">
    <property type="component" value="Unassembled WGS sequence"/>
</dbReference>
<dbReference type="OrthoDB" id="9786526at2"/>
<dbReference type="GO" id="GO:0043565">
    <property type="term" value="F:sequence-specific DNA binding"/>
    <property type="evidence" value="ECO:0007669"/>
    <property type="project" value="TreeGrafter"/>
</dbReference>
<comment type="similarity">
    <text evidence="1">Belongs to the LysR transcriptional regulatory family.</text>
</comment>
<evidence type="ECO:0000256" key="1">
    <source>
        <dbReference type="ARBA" id="ARBA00009437"/>
    </source>
</evidence>
<dbReference type="PANTHER" id="PTHR30537">
    <property type="entry name" value="HTH-TYPE TRANSCRIPTIONAL REGULATOR"/>
    <property type="match status" value="1"/>
</dbReference>
<evidence type="ECO:0000256" key="3">
    <source>
        <dbReference type="ARBA" id="ARBA00023125"/>
    </source>
</evidence>
<dbReference type="Pfam" id="PF00126">
    <property type="entry name" value="HTH_1"/>
    <property type="match status" value="1"/>
</dbReference>
<dbReference type="InterPro" id="IPR036390">
    <property type="entry name" value="WH_DNA-bd_sf"/>
</dbReference>
<keyword evidence="2" id="KW-0805">Transcription regulation</keyword>
<evidence type="ECO:0000313" key="9">
    <source>
        <dbReference type="Proteomes" id="UP001156856"/>
    </source>
</evidence>
<dbReference type="GO" id="GO:0006351">
    <property type="term" value="P:DNA-templated transcription"/>
    <property type="evidence" value="ECO:0007669"/>
    <property type="project" value="TreeGrafter"/>
</dbReference>
<gene>
    <name evidence="7" type="ORF">GCM10007888_39260</name>
    <name evidence="6" type="ORF">MOX02_56610</name>
</gene>
<dbReference type="Gene3D" id="3.40.190.290">
    <property type="match status" value="1"/>
</dbReference>
<organism evidence="6 8">
    <name type="scientific">Methylobacterium oxalidis</name>
    <dbReference type="NCBI Taxonomy" id="944322"/>
    <lineage>
        <taxon>Bacteria</taxon>
        <taxon>Pseudomonadati</taxon>
        <taxon>Pseudomonadota</taxon>
        <taxon>Alphaproteobacteria</taxon>
        <taxon>Hyphomicrobiales</taxon>
        <taxon>Methylobacteriaceae</taxon>
        <taxon>Methylobacterium</taxon>
    </lineage>
</organism>
<dbReference type="InterPro" id="IPR058163">
    <property type="entry name" value="LysR-type_TF_proteobact-type"/>
</dbReference>
<reference evidence="6 8" key="3">
    <citation type="submission" date="2019-07" db="EMBL/GenBank/DDBJ databases">
        <title>Whole genome shotgun sequence of Methylobacterium oxalidis NBRC 107715.</title>
        <authorList>
            <person name="Hosoyama A."/>
            <person name="Uohara A."/>
            <person name="Ohji S."/>
            <person name="Ichikawa N."/>
        </authorList>
    </citation>
    <scope>NUCLEOTIDE SEQUENCE [LARGE SCALE GENOMIC DNA]</scope>
    <source>
        <strain evidence="6 8">NBRC 107715</strain>
    </source>
</reference>
<comment type="caution">
    <text evidence="6">The sequence shown here is derived from an EMBL/GenBank/DDBJ whole genome shotgun (WGS) entry which is preliminary data.</text>
</comment>
<feature type="domain" description="HTH lysR-type" evidence="5">
    <location>
        <begin position="11"/>
        <end position="60"/>
    </location>
</feature>
<dbReference type="FunFam" id="1.10.10.10:FF:000001">
    <property type="entry name" value="LysR family transcriptional regulator"/>
    <property type="match status" value="1"/>
</dbReference>